<keyword evidence="4 5" id="KW-0472">Membrane</keyword>
<dbReference type="Proteomes" id="UP000243524">
    <property type="component" value="Unassembled WGS sequence"/>
</dbReference>
<evidence type="ECO:0000313" key="6">
    <source>
        <dbReference type="EMBL" id="PKR79235.1"/>
    </source>
</evidence>
<feature type="transmembrane region" description="Helical" evidence="5">
    <location>
        <begin position="27"/>
        <end position="43"/>
    </location>
</feature>
<evidence type="ECO:0000256" key="3">
    <source>
        <dbReference type="ARBA" id="ARBA00022989"/>
    </source>
</evidence>
<name>A0A2I0QY28_9BACI</name>
<reference evidence="6 7" key="1">
    <citation type="submission" date="2017-06" db="EMBL/GenBank/DDBJ databases">
        <title>the draft geome sequence of Illustriluteabacillus marina B3227.</title>
        <authorList>
            <person name="He R.-H."/>
            <person name="Du Z.-J."/>
        </authorList>
    </citation>
    <scope>NUCLEOTIDE SEQUENCE [LARGE SCALE GENOMIC DNA]</scope>
    <source>
        <strain evidence="6 7">B3227</strain>
    </source>
</reference>
<protein>
    <recommendedName>
        <fullName evidence="8">CvpA family protein</fullName>
    </recommendedName>
</protein>
<feature type="transmembrane region" description="Helical" evidence="5">
    <location>
        <begin position="118"/>
        <end position="141"/>
    </location>
</feature>
<evidence type="ECO:0000313" key="7">
    <source>
        <dbReference type="Proteomes" id="UP000243524"/>
    </source>
</evidence>
<dbReference type="AlphaFoldDB" id="A0A2I0QY28"/>
<comment type="subcellular location">
    <subcellularLocation>
        <location evidence="1">Membrane</location>
        <topology evidence="1">Multi-pass membrane protein</topology>
    </subcellularLocation>
</comment>
<dbReference type="RefSeq" id="WP_101330979.1">
    <property type="nucleotide sequence ID" value="NZ_PJNH01000001.1"/>
</dbReference>
<evidence type="ECO:0000256" key="1">
    <source>
        <dbReference type="ARBA" id="ARBA00004141"/>
    </source>
</evidence>
<organism evidence="6 7">
    <name type="scientific">Halalkalibacillus sediminis</name>
    <dbReference type="NCBI Taxonomy" id="2018042"/>
    <lineage>
        <taxon>Bacteria</taxon>
        <taxon>Bacillati</taxon>
        <taxon>Bacillota</taxon>
        <taxon>Bacilli</taxon>
        <taxon>Bacillales</taxon>
        <taxon>Bacillaceae</taxon>
        <taxon>Halalkalibacillus</taxon>
    </lineage>
</organism>
<dbReference type="GO" id="GO:0016020">
    <property type="term" value="C:membrane"/>
    <property type="evidence" value="ECO:0007669"/>
    <property type="project" value="UniProtKB-SubCell"/>
</dbReference>
<accession>A0A2I0QY28</accession>
<evidence type="ECO:0000256" key="5">
    <source>
        <dbReference type="SAM" id="Phobius"/>
    </source>
</evidence>
<evidence type="ECO:0000256" key="2">
    <source>
        <dbReference type="ARBA" id="ARBA00022692"/>
    </source>
</evidence>
<gene>
    <name evidence="6" type="ORF">CEY16_05715</name>
</gene>
<dbReference type="InterPro" id="IPR003825">
    <property type="entry name" value="Colicin-V_CvpA"/>
</dbReference>
<sequence length="182" mass="20740">MLNIILLILLILGFLIGLKRGFILQVFHLAGFIVAFLVALLYYRDLGDQLELWIPFPAPSDGHFWSSFFQSDVIEGAFYYGISFFAIFFTVKILMQIIANLLDFVAHFPVLHSVNNLLGAIVGFIEMYLIIFVVLFVLSLVPSGFVQDFVSQSSLATFIIEQTPVFSEQLKEKWFTEIERNA</sequence>
<keyword evidence="3 5" id="KW-1133">Transmembrane helix</keyword>
<evidence type="ECO:0008006" key="8">
    <source>
        <dbReference type="Google" id="ProtNLM"/>
    </source>
</evidence>
<dbReference type="PANTHER" id="PTHR37306:SF1">
    <property type="entry name" value="COLICIN V PRODUCTION PROTEIN"/>
    <property type="match status" value="1"/>
</dbReference>
<proteinExistence type="predicted"/>
<dbReference type="GO" id="GO:0009403">
    <property type="term" value="P:toxin biosynthetic process"/>
    <property type="evidence" value="ECO:0007669"/>
    <property type="project" value="InterPro"/>
</dbReference>
<dbReference type="EMBL" id="PJNH01000001">
    <property type="protein sequence ID" value="PKR79235.1"/>
    <property type="molecule type" value="Genomic_DNA"/>
</dbReference>
<feature type="transmembrane region" description="Helical" evidence="5">
    <location>
        <begin position="77"/>
        <end position="98"/>
    </location>
</feature>
<dbReference type="PANTHER" id="PTHR37306">
    <property type="entry name" value="COLICIN V PRODUCTION PROTEIN"/>
    <property type="match status" value="1"/>
</dbReference>
<keyword evidence="7" id="KW-1185">Reference proteome</keyword>
<dbReference type="OrthoDB" id="1809613at2"/>
<keyword evidence="2 5" id="KW-0812">Transmembrane</keyword>
<evidence type="ECO:0000256" key="4">
    <source>
        <dbReference type="ARBA" id="ARBA00023136"/>
    </source>
</evidence>
<dbReference type="Pfam" id="PF02674">
    <property type="entry name" value="Colicin_V"/>
    <property type="match status" value="1"/>
</dbReference>
<comment type="caution">
    <text evidence="6">The sequence shown here is derived from an EMBL/GenBank/DDBJ whole genome shotgun (WGS) entry which is preliminary data.</text>
</comment>